<dbReference type="EMBL" id="JAMTCG010000002">
    <property type="protein sequence ID" value="MCP2159562.1"/>
    <property type="molecule type" value="Genomic_DNA"/>
</dbReference>
<protein>
    <submittedName>
        <fullName evidence="4">Acetyltransferase (GNAT) domain-containing protein</fullName>
    </submittedName>
</protein>
<gene>
    <name evidence="4" type="ORF">LX12_000741</name>
</gene>
<dbReference type="SUPFAM" id="SSF55729">
    <property type="entry name" value="Acyl-CoA N-acyltransferases (Nat)"/>
    <property type="match status" value="1"/>
</dbReference>
<evidence type="ECO:0000313" key="4">
    <source>
        <dbReference type="EMBL" id="MCP2159562.1"/>
    </source>
</evidence>
<dbReference type="Proteomes" id="UP001205740">
    <property type="component" value="Unassembled WGS sequence"/>
</dbReference>
<dbReference type="PANTHER" id="PTHR43626">
    <property type="entry name" value="ACYL-COA N-ACYLTRANSFERASE"/>
    <property type="match status" value="1"/>
</dbReference>
<evidence type="ECO:0000256" key="1">
    <source>
        <dbReference type="ARBA" id="ARBA00022679"/>
    </source>
</evidence>
<accession>A0ABT1H188</accession>
<keyword evidence="5" id="KW-1185">Reference proteome</keyword>
<feature type="domain" description="N-acetyltransferase" evidence="3">
    <location>
        <begin position="3"/>
        <end position="143"/>
    </location>
</feature>
<proteinExistence type="predicted"/>
<sequence>MDSRYRLVDRVPPLGDYRRLREVSGLTPVSEEQGAPAVANAWGGCHVVAEDGAVVAMGRILGDGGWYFHITDIATDPAHQQRGLGRAVVERLLAVIVDAAPPNPYITLMADPPGRRLYESLGFETTYSAGMVQTAIRRGDPGPGR</sequence>
<dbReference type="Pfam" id="PF13508">
    <property type="entry name" value="Acetyltransf_7"/>
    <property type="match status" value="1"/>
</dbReference>
<dbReference type="InterPro" id="IPR016181">
    <property type="entry name" value="Acyl_CoA_acyltransferase"/>
</dbReference>
<keyword evidence="2" id="KW-0012">Acyltransferase</keyword>
<organism evidence="4 5">
    <name type="scientific">Williamsia serinedens</name>
    <dbReference type="NCBI Taxonomy" id="391736"/>
    <lineage>
        <taxon>Bacteria</taxon>
        <taxon>Bacillati</taxon>
        <taxon>Actinomycetota</taxon>
        <taxon>Actinomycetes</taxon>
        <taxon>Mycobacteriales</taxon>
        <taxon>Nocardiaceae</taxon>
        <taxon>Williamsia</taxon>
    </lineage>
</organism>
<dbReference type="RefSeq" id="WP_253653198.1">
    <property type="nucleotide sequence ID" value="NZ_BAAAOE010000001.1"/>
</dbReference>
<name>A0ABT1H188_9NOCA</name>
<dbReference type="InterPro" id="IPR000182">
    <property type="entry name" value="GNAT_dom"/>
</dbReference>
<dbReference type="Gene3D" id="3.40.630.30">
    <property type="match status" value="1"/>
</dbReference>
<reference evidence="4 5" key="1">
    <citation type="submission" date="2022-06" db="EMBL/GenBank/DDBJ databases">
        <title>Genomic Encyclopedia of Archaeal and Bacterial Type Strains, Phase II (KMG-II): from individual species to whole genera.</title>
        <authorList>
            <person name="Goeker M."/>
        </authorList>
    </citation>
    <scope>NUCLEOTIDE SEQUENCE [LARGE SCALE GENOMIC DNA]</scope>
    <source>
        <strain evidence="4 5">DSM 45037</strain>
    </source>
</reference>
<dbReference type="CDD" id="cd04301">
    <property type="entry name" value="NAT_SF"/>
    <property type="match status" value="1"/>
</dbReference>
<evidence type="ECO:0000259" key="3">
    <source>
        <dbReference type="PROSITE" id="PS51186"/>
    </source>
</evidence>
<evidence type="ECO:0000313" key="5">
    <source>
        <dbReference type="Proteomes" id="UP001205740"/>
    </source>
</evidence>
<dbReference type="InterPro" id="IPR045039">
    <property type="entry name" value="NSI-like"/>
</dbReference>
<comment type="caution">
    <text evidence="4">The sequence shown here is derived from an EMBL/GenBank/DDBJ whole genome shotgun (WGS) entry which is preliminary data.</text>
</comment>
<evidence type="ECO:0000256" key="2">
    <source>
        <dbReference type="ARBA" id="ARBA00023315"/>
    </source>
</evidence>
<keyword evidence="1" id="KW-0808">Transferase</keyword>
<dbReference type="PROSITE" id="PS51186">
    <property type="entry name" value="GNAT"/>
    <property type="match status" value="1"/>
</dbReference>
<dbReference type="PANTHER" id="PTHR43626:SF4">
    <property type="entry name" value="GCN5-RELATED N-ACETYLTRANSFERASE 2, CHLOROPLASTIC"/>
    <property type="match status" value="1"/>
</dbReference>